<protein>
    <submittedName>
        <fullName evidence="2">Uncharacterized protein</fullName>
    </submittedName>
</protein>
<accession>A0A7S4RIQ3</accession>
<name>A0A7S4RIQ3_9STRA</name>
<evidence type="ECO:0000313" key="2">
    <source>
        <dbReference type="EMBL" id="CAE4615807.1"/>
    </source>
</evidence>
<feature type="coiled-coil region" evidence="1">
    <location>
        <begin position="163"/>
        <end position="199"/>
    </location>
</feature>
<keyword evidence="1" id="KW-0175">Coiled coil</keyword>
<dbReference type="AlphaFoldDB" id="A0A7S4RIQ3"/>
<evidence type="ECO:0000256" key="1">
    <source>
        <dbReference type="SAM" id="Coils"/>
    </source>
</evidence>
<sequence>MAGETFEGEVVREIHLKIDTRYATILITPKPDEINDTNMPRNLHNAAELFLRAGLVENAQRVKETTDALFDIYANNPDGKTNVRIGNGCVCWSCGHCGLPKDSPNGEYTNSNVVADKKKSKVPGPCGQCGEVDQVNYLVVTRKDEFTKKGVTNLPWIETPPLSEEEKKKKKEAALEAKRKEIEANVKKALEERAKADAQEDQV</sequence>
<organism evidence="2">
    <name type="scientific">Ditylum brightwellii</name>
    <dbReference type="NCBI Taxonomy" id="49249"/>
    <lineage>
        <taxon>Eukaryota</taxon>
        <taxon>Sar</taxon>
        <taxon>Stramenopiles</taxon>
        <taxon>Ochrophyta</taxon>
        <taxon>Bacillariophyta</taxon>
        <taxon>Mediophyceae</taxon>
        <taxon>Lithodesmiophycidae</taxon>
        <taxon>Lithodesmiales</taxon>
        <taxon>Lithodesmiaceae</taxon>
        <taxon>Ditylum</taxon>
    </lineage>
</organism>
<reference evidence="2" key="1">
    <citation type="submission" date="2021-01" db="EMBL/GenBank/DDBJ databases">
        <authorList>
            <person name="Corre E."/>
            <person name="Pelletier E."/>
            <person name="Niang G."/>
            <person name="Scheremetjew M."/>
            <person name="Finn R."/>
            <person name="Kale V."/>
            <person name="Holt S."/>
            <person name="Cochrane G."/>
            <person name="Meng A."/>
            <person name="Brown T."/>
            <person name="Cohen L."/>
        </authorList>
    </citation>
    <scope>NUCLEOTIDE SEQUENCE</scope>
    <source>
        <strain evidence="2">GSO104</strain>
    </source>
</reference>
<proteinExistence type="predicted"/>
<gene>
    <name evidence="2" type="ORF">DBRI00130_LOCUS19415</name>
</gene>
<dbReference type="EMBL" id="HBNS01024637">
    <property type="protein sequence ID" value="CAE4615807.1"/>
    <property type="molecule type" value="Transcribed_RNA"/>
</dbReference>